<evidence type="ECO:0000313" key="3">
    <source>
        <dbReference type="Proteomes" id="UP000249464"/>
    </source>
</evidence>
<evidence type="ECO:0000313" key="2">
    <source>
        <dbReference type="EMBL" id="SGY18156.1"/>
    </source>
</evidence>
<name>A0A2X0NR15_9BASI</name>
<reference evidence="2 3" key="1">
    <citation type="submission" date="2016-11" db="EMBL/GenBank/DDBJ databases">
        <authorList>
            <person name="Jaros S."/>
            <person name="Januszkiewicz K."/>
            <person name="Wedrychowicz H."/>
        </authorList>
    </citation>
    <scope>NUCLEOTIDE SEQUENCE [LARGE SCALE GENOMIC DNA]</scope>
</reference>
<proteinExistence type="predicted"/>
<organism evidence="2 3">
    <name type="scientific">Microbotryum silenes-dioicae</name>
    <dbReference type="NCBI Taxonomy" id="796604"/>
    <lineage>
        <taxon>Eukaryota</taxon>
        <taxon>Fungi</taxon>
        <taxon>Dikarya</taxon>
        <taxon>Basidiomycota</taxon>
        <taxon>Pucciniomycotina</taxon>
        <taxon>Microbotryomycetes</taxon>
        <taxon>Microbotryales</taxon>
        <taxon>Microbotryaceae</taxon>
        <taxon>Microbotryum</taxon>
    </lineage>
</organism>
<protein>
    <submittedName>
        <fullName evidence="2">BQ5605_C015g07991 protein</fullName>
    </submittedName>
</protein>
<dbReference type="Proteomes" id="UP000249464">
    <property type="component" value="Unassembled WGS sequence"/>
</dbReference>
<keyword evidence="1" id="KW-0812">Transmembrane</keyword>
<evidence type="ECO:0000256" key="1">
    <source>
        <dbReference type="SAM" id="Phobius"/>
    </source>
</evidence>
<gene>
    <name evidence="2" type="primary">BQ5605_C015g07991</name>
    <name evidence="2" type="ORF">BQ5605_C015G07991</name>
</gene>
<dbReference type="EMBL" id="FQNC01000015">
    <property type="protein sequence ID" value="SGY18156.1"/>
    <property type="molecule type" value="Genomic_DNA"/>
</dbReference>
<sequence length="59" mass="6895">MLSFVLLQLGPLFRYDSREWSGESNDNMREPIHYYGIMILLLSVLISMLRLVPGPLRKD</sequence>
<keyword evidence="1" id="KW-1133">Transmembrane helix</keyword>
<keyword evidence="3" id="KW-1185">Reference proteome</keyword>
<dbReference type="AlphaFoldDB" id="A0A2X0NR15"/>
<keyword evidence="1" id="KW-0472">Membrane</keyword>
<feature type="transmembrane region" description="Helical" evidence="1">
    <location>
        <begin position="33"/>
        <end position="52"/>
    </location>
</feature>
<accession>A0A2X0NR15</accession>